<dbReference type="GO" id="GO:0005829">
    <property type="term" value="C:cytosol"/>
    <property type="evidence" value="ECO:0007669"/>
    <property type="project" value="TreeGrafter"/>
</dbReference>
<keyword evidence="1" id="KW-0378">Hydrolase</keyword>
<comment type="caution">
    <text evidence="2">The sequence shown here is derived from an EMBL/GenBank/DDBJ whole genome shotgun (WGS) entry which is preliminary data.</text>
</comment>
<dbReference type="NCBIfam" id="TIGR00730">
    <property type="entry name" value="Rossman fold protein, TIGR00730 family"/>
    <property type="match status" value="1"/>
</dbReference>
<dbReference type="SUPFAM" id="SSF102405">
    <property type="entry name" value="MCP/YpsA-like"/>
    <property type="match status" value="1"/>
</dbReference>
<evidence type="ECO:0000313" key="2">
    <source>
        <dbReference type="EMBL" id="MBE7525069.1"/>
    </source>
</evidence>
<evidence type="ECO:0000313" key="3">
    <source>
        <dbReference type="Proteomes" id="UP000710385"/>
    </source>
</evidence>
<dbReference type="Pfam" id="PF03641">
    <property type="entry name" value="Lysine_decarbox"/>
    <property type="match status" value="1"/>
</dbReference>
<dbReference type="AlphaFoldDB" id="A0A928Y6F5"/>
<organism evidence="2 3">
    <name type="scientific">candidate division WWE3 bacterium</name>
    <dbReference type="NCBI Taxonomy" id="2053526"/>
    <lineage>
        <taxon>Bacteria</taxon>
        <taxon>Katanobacteria</taxon>
    </lineage>
</organism>
<dbReference type="PANTHER" id="PTHR43393:SF3">
    <property type="entry name" value="LYSINE DECARBOXYLASE-LIKE PROTEIN"/>
    <property type="match status" value="1"/>
</dbReference>
<dbReference type="GO" id="GO:0009691">
    <property type="term" value="P:cytokinin biosynthetic process"/>
    <property type="evidence" value="ECO:0007669"/>
    <property type="project" value="UniProtKB-UniRule"/>
</dbReference>
<dbReference type="InterPro" id="IPR005269">
    <property type="entry name" value="LOG"/>
</dbReference>
<accession>A0A928Y6F5</accession>
<name>A0A928Y6F5_UNCKA</name>
<dbReference type="InterPro" id="IPR052341">
    <property type="entry name" value="LOG_family_nucleotidases"/>
</dbReference>
<dbReference type="EC" id="3.2.2.n1" evidence="1"/>
<proteinExistence type="inferred from homology"/>
<dbReference type="Proteomes" id="UP000710385">
    <property type="component" value="Unassembled WGS sequence"/>
</dbReference>
<dbReference type="EMBL" id="JABTTY010000001">
    <property type="protein sequence ID" value="MBE7525069.1"/>
    <property type="molecule type" value="Genomic_DNA"/>
</dbReference>
<gene>
    <name evidence="2" type="ORF">HS096_01570</name>
</gene>
<protein>
    <recommendedName>
        <fullName evidence="1">Cytokinin riboside 5'-monophosphate phosphoribohydrolase</fullName>
        <ecNumber evidence="1">3.2.2.n1</ecNumber>
    </recommendedName>
</protein>
<evidence type="ECO:0000256" key="1">
    <source>
        <dbReference type="RuleBase" id="RU363015"/>
    </source>
</evidence>
<comment type="similarity">
    <text evidence="1">Belongs to the LOG family.</text>
</comment>
<sequence length="232" mass="26324">MHEQLAAFTDNPNWRIFRIMAEFIEGFEFLDKLFGEVTIFGSARAIKKDPHYKEAKRLGFMLGKEGYTVITGGGPGIMEAANWGAFEAGGESVGLDIELPTEQRRNQYVTRALGFHYFFTRKVMLSASAQAYVFFPGGFGTIDEMSEMVTLIQTRKIPSNVPVILLGKDYWSPFVAWVRESVWKGHGYIDRNDMKILQVVDSAEEAMAIIRKTRERPYGSERQRVLKGFNTG</sequence>
<dbReference type="Gene3D" id="3.40.50.450">
    <property type="match status" value="1"/>
</dbReference>
<dbReference type="PANTHER" id="PTHR43393">
    <property type="entry name" value="CYTOKININ RIBOSIDE 5'-MONOPHOSPHATE PHOSPHORIBOHYDROLASE"/>
    <property type="match status" value="1"/>
</dbReference>
<reference evidence="2" key="1">
    <citation type="submission" date="2020-05" db="EMBL/GenBank/DDBJ databases">
        <title>High-Quality Genomes of Partial-Nitritation/Anammox System by Hierarchical Clustering Based Hybrid Assembly.</title>
        <authorList>
            <person name="Liu L."/>
            <person name="Wang Y."/>
            <person name="Che Y."/>
            <person name="Chen Y."/>
            <person name="Xia Y."/>
            <person name="Luo R."/>
            <person name="Cheng S.H."/>
            <person name="Zheng C."/>
            <person name="Zhang T."/>
        </authorList>
    </citation>
    <scope>NUCLEOTIDE SEQUENCE</scope>
    <source>
        <strain evidence="2">H1_PAT1</strain>
    </source>
</reference>
<dbReference type="InterPro" id="IPR031100">
    <property type="entry name" value="LOG_fam"/>
</dbReference>
<dbReference type="GO" id="GO:0016787">
    <property type="term" value="F:hydrolase activity"/>
    <property type="evidence" value="ECO:0007669"/>
    <property type="project" value="UniProtKB-KW"/>
</dbReference>
<keyword evidence="1" id="KW-0203">Cytokinin biosynthesis</keyword>